<comment type="caution">
    <text evidence="3">The sequence shown here is derived from an EMBL/GenBank/DDBJ whole genome shotgun (WGS) entry which is preliminary data.</text>
</comment>
<organism evidence="3 4">
    <name type="scientific">Aspergillus tanneri</name>
    <dbReference type="NCBI Taxonomy" id="1220188"/>
    <lineage>
        <taxon>Eukaryota</taxon>
        <taxon>Fungi</taxon>
        <taxon>Dikarya</taxon>
        <taxon>Ascomycota</taxon>
        <taxon>Pezizomycotina</taxon>
        <taxon>Eurotiomycetes</taxon>
        <taxon>Eurotiomycetidae</taxon>
        <taxon>Eurotiales</taxon>
        <taxon>Aspergillaceae</taxon>
        <taxon>Aspergillus</taxon>
        <taxon>Aspergillus subgen. Circumdati</taxon>
    </lineage>
</organism>
<dbReference type="InterPro" id="IPR008984">
    <property type="entry name" value="SMAD_FHA_dom_sf"/>
</dbReference>
<dbReference type="SMART" id="SM00240">
    <property type="entry name" value="FHA"/>
    <property type="match status" value="1"/>
</dbReference>
<dbReference type="EMBL" id="QUQM01000008">
    <property type="protein sequence ID" value="KAA8641900.1"/>
    <property type="molecule type" value="Genomic_DNA"/>
</dbReference>
<feature type="compositionally biased region" description="Acidic residues" evidence="1">
    <location>
        <begin position="295"/>
        <end position="305"/>
    </location>
</feature>
<feature type="region of interest" description="Disordered" evidence="1">
    <location>
        <begin position="167"/>
        <end position="199"/>
    </location>
</feature>
<dbReference type="RefSeq" id="XP_033421262.1">
    <property type="nucleotide sequence ID" value="XM_033575407.1"/>
</dbReference>
<accession>A0A5M9M8T7</accession>
<dbReference type="GO" id="GO:0005737">
    <property type="term" value="C:cytoplasm"/>
    <property type="evidence" value="ECO:0007669"/>
    <property type="project" value="TreeGrafter"/>
</dbReference>
<dbReference type="Pfam" id="PF00498">
    <property type="entry name" value="FHA"/>
    <property type="match status" value="1"/>
</dbReference>
<dbReference type="GeneID" id="54333540"/>
<dbReference type="InterPro" id="IPR000253">
    <property type="entry name" value="FHA_dom"/>
</dbReference>
<dbReference type="VEuPathDB" id="FungiDB:EYZ11_002149"/>
<evidence type="ECO:0000259" key="2">
    <source>
        <dbReference type="PROSITE" id="PS50006"/>
    </source>
</evidence>
<dbReference type="PANTHER" id="PTHR15715:SF37">
    <property type="entry name" value="LD47843P"/>
    <property type="match status" value="1"/>
</dbReference>
<dbReference type="AlphaFoldDB" id="A0A5M9M8T7"/>
<feature type="compositionally biased region" description="Basic and acidic residues" evidence="1">
    <location>
        <begin position="319"/>
        <end position="330"/>
    </location>
</feature>
<evidence type="ECO:0000313" key="4">
    <source>
        <dbReference type="Proteomes" id="UP000324241"/>
    </source>
</evidence>
<sequence>MLGKRAVLILHPLNAADALPHRTLTFTSDSDYVEIGRASKREAKNLTPTDKNGLFDSRVMSRNHARLRACLDENAIYISDGGSMHGTWVNGKKLALGEDTIVNTGDMIVFGTEVARGRDMFPPLKVRCECRWHESEEKPAPNGNVNSSKLTTNTFCVPDDDENDVEITVDSAPVKFGVDSSSDSGRGSEDGSVVELSSPLTSPYKITDVEMCGSQQAPIELDNEQTGQPLVTPRMTPSSNEGAPGVIRRSLRSPIGDDDSNAGSVLSSQGDLASQSNNDQALSEDESMSNSSYESDIELSDDDEVSEKPNSASFPEAQKLAEVDAIKYTKETSCPGPDDKESHPIKAPVKSTELPPNNSMGNDITGLPGLRHSGIGVNPRDILEPEVGMAETYRQIVNSGWPSTFYGSYNSFDPLLGRAKPFDHSLTGFHSNKQSQENEEWRTSQGISNSSCIPMTNGHSRGSFLDEVCRPCVSYNDGPFVNAMLPRNVARDGTSSGHGMGINGATPATTENSAIPDYSASEERNIHPRPDTRLRIADIVSYPPPALQRSQRKRKAADMDNDQLLDDNNAAQNAYKFNPTSFKENKCVGSDNDDTCLPDAQPQAGVETMEDSYSQPTALSAANESQTVETKSHSSTENERQVKRQKKYDTVTVGSHATTAVLGAVIGAVGTVALLASLPSDYFL</sequence>
<feature type="compositionally biased region" description="Polar residues" evidence="1">
    <location>
        <begin position="224"/>
        <end position="241"/>
    </location>
</feature>
<feature type="domain" description="FHA" evidence="2">
    <location>
        <begin position="33"/>
        <end position="94"/>
    </location>
</feature>
<dbReference type="PROSITE" id="PS50006">
    <property type="entry name" value="FHA_DOMAIN"/>
    <property type="match status" value="1"/>
</dbReference>
<dbReference type="PANTHER" id="PTHR15715">
    <property type="entry name" value="CENTROSOMAL PROTEIN OF 170 KDA"/>
    <property type="match status" value="1"/>
</dbReference>
<name>A0A5M9M8T7_9EURO</name>
<dbReference type="SUPFAM" id="SSF49879">
    <property type="entry name" value="SMAD/FHA domain"/>
    <property type="match status" value="1"/>
</dbReference>
<dbReference type="VEuPathDB" id="FungiDB:EYZ11_002163"/>
<feature type="region of interest" description="Disordered" evidence="1">
    <location>
        <begin position="593"/>
        <end position="647"/>
    </location>
</feature>
<feature type="compositionally biased region" description="Polar residues" evidence="1">
    <location>
        <begin position="611"/>
        <end position="629"/>
    </location>
</feature>
<dbReference type="Gene3D" id="2.60.200.20">
    <property type="match status" value="1"/>
</dbReference>
<protein>
    <recommendedName>
        <fullName evidence="2">FHA domain-containing protein</fullName>
    </recommendedName>
</protein>
<feature type="region of interest" description="Disordered" evidence="1">
    <location>
        <begin position="220"/>
        <end position="359"/>
    </location>
</feature>
<dbReference type="InterPro" id="IPR051176">
    <property type="entry name" value="Cent_Immune-Sig_Mod"/>
</dbReference>
<evidence type="ECO:0000313" key="3">
    <source>
        <dbReference type="EMBL" id="KAA8641900.1"/>
    </source>
</evidence>
<gene>
    <name evidence="3" type="ORF">ATNIH1004_010839</name>
</gene>
<feature type="compositionally biased region" description="Basic and acidic residues" evidence="1">
    <location>
        <begin position="630"/>
        <end position="642"/>
    </location>
</feature>
<proteinExistence type="predicted"/>
<dbReference type="Proteomes" id="UP000324241">
    <property type="component" value="Unassembled WGS sequence"/>
</dbReference>
<dbReference type="OrthoDB" id="4096268at2759"/>
<reference evidence="3 4" key="1">
    <citation type="submission" date="2019-08" db="EMBL/GenBank/DDBJ databases">
        <title>The genome sequence of a newly discovered highly antifungal drug resistant Aspergillus species, Aspergillus tanneri NIH 1004.</title>
        <authorList>
            <person name="Mounaud S."/>
            <person name="Singh I."/>
            <person name="Joardar V."/>
            <person name="Pakala S."/>
            <person name="Pakala S."/>
            <person name="Venepally P."/>
            <person name="Chung J.K."/>
            <person name="Losada L."/>
            <person name="Nierman W.C."/>
        </authorList>
    </citation>
    <scope>NUCLEOTIDE SEQUENCE [LARGE SCALE GENOMIC DNA]</scope>
    <source>
        <strain evidence="3 4">NIH1004</strain>
    </source>
</reference>
<feature type="compositionally biased region" description="Polar residues" evidence="1">
    <location>
        <begin position="261"/>
        <end position="281"/>
    </location>
</feature>
<evidence type="ECO:0000256" key="1">
    <source>
        <dbReference type="SAM" id="MobiDB-lite"/>
    </source>
</evidence>
<feature type="compositionally biased region" description="Low complexity" evidence="1">
    <location>
        <begin position="177"/>
        <end position="195"/>
    </location>
</feature>